<feature type="domain" description="RNase H type-1" evidence="1">
    <location>
        <begin position="1"/>
        <end position="39"/>
    </location>
</feature>
<dbReference type="InterPro" id="IPR002156">
    <property type="entry name" value="RNaseH_domain"/>
</dbReference>
<dbReference type="GO" id="GO:0003676">
    <property type="term" value="F:nucleic acid binding"/>
    <property type="evidence" value="ECO:0007669"/>
    <property type="project" value="InterPro"/>
</dbReference>
<evidence type="ECO:0000313" key="2">
    <source>
        <dbReference type="EMBL" id="GBM72519.1"/>
    </source>
</evidence>
<comment type="caution">
    <text evidence="2">The sequence shown here is derived from an EMBL/GenBank/DDBJ whole genome shotgun (WGS) entry which is preliminary data.</text>
</comment>
<dbReference type="GO" id="GO:0004523">
    <property type="term" value="F:RNA-DNA hybrid ribonuclease activity"/>
    <property type="evidence" value="ECO:0007669"/>
    <property type="project" value="InterPro"/>
</dbReference>
<keyword evidence="3" id="KW-1185">Reference proteome</keyword>
<evidence type="ECO:0000313" key="3">
    <source>
        <dbReference type="Proteomes" id="UP000499080"/>
    </source>
</evidence>
<dbReference type="Proteomes" id="UP000499080">
    <property type="component" value="Unassembled WGS sequence"/>
</dbReference>
<dbReference type="PANTHER" id="PTHR46060:SF1">
    <property type="entry name" value="MARINER MOS1 TRANSPOSASE-LIKE PROTEIN"/>
    <property type="match status" value="1"/>
</dbReference>
<accession>A0A4Y2I5K8</accession>
<reference evidence="2 3" key="1">
    <citation type="journal article" date="2019" name="Sci. Rep.">
        <title>Orb-weaving spider Araneus ventricosus genome elucidates the spidroin gene catalogue.</title>
        <authorList>
            <person name="Kono N."/>
            <person name="Nakamura H."/>
            <person name="Ohtoshi R."/>
            <person name="Moran D.A.P."/>
            <person name="Shinohara A."/>
            <person name="Yoshida Y."/>
            <person name="Fujiwara M."/>
            <person name="Mori M."/>
            <person name="Tomita M."/>
            <person name="Arakawa K."/>
        </authorList>
    </citation>
    <scope>NUCLEOTIDE SEQUENCE [LARGE SCALE GENOMIC DNA]</scope>
</reference>
<dbReference type="PANTHER" id="PTHR46060">
    <property type="entry name" value="MARINER MOS1 TRANSPOSASE-LIKE PROTEIN"/>
    <property type="match status" value="1"/>
</dbReference>
<evidence type="ECO:0000259" key="1">
    <source>
        <dbReference type="PROSITE" id="PS50879"/>
    </source>
</evidence>
<organism evidence="2 3">
    <name type="scientific">Araneus ventricosus</name>
    <name type="common">Orbweaver spider</name>
    <name type="synonym">Epeira ventricosa</name>
    <dbReference type="NCBI Taxonomy" id="182803"/>
    <lineage>
        <taxon>Eukaryota</taxon>
        <taxon>Metazoa</taxon>
        <taxon>Ecdysozoa</taxon>
        <taxon>Arthropoda</taxon>
        <taxon>Chelicerata</taxon>
        <taxon>Arachnida</taxon>
        <taxon>Araneae</taxon>
        <taxon>Araneomorphae</taxon>
        <taxon>Entelegynae</taxon>
        <taxon>Araneoidea</taxon>
        <taxon>Araneidae</taxon>
        <taxon>Araneus</taxon>
    </lineage>
</organism>
<name>A0A4Y2I5K8_ARAVE</name>
<gene>
    <name evidence="2" type="ORF">AVEN_263464_1</name>
</gene>
<dbReference type="SUPFAM" id="SSF53098">
    <property type="entry name" value="Ribonuclease H-like"/>
    <property type="match status" value="1"/>
</dbReference>
<dbReference type="Gene3D" id="3.30.420.10">
    <property type="entry name" value="Ribonuclease H-like superfamily/Ribonuclease H"/>
    <property type="match status" value="2"/>
</dbReference>
<proteinExistence type="predicted"/>
<dbReference type="PROSITE" id="PS50879">
    <property type="entry name" value="RNASE_H_1"/>
    <property type="match status" value="1"/>
</dbReference>
<dbReference type="AlphaFoldDB" id="A0A4Y2I5K8"/>
<protein>
    <recommendedName>
        <fullName evidence="1">RNase H type-1 domain-containing protein</fullName>
    </recommendedName>
</protein>
<dbReference type="InterPro" id="IPR012337">
    <property type="entry name" value="RNaseH-like_sf"/>
</dbReference>
<dbReference type="OrthoDB" id="6431520at2759"/>
<sequence length="156" mass="17418">MSKIATLSQKSRVCFQWIPSHVGVFGNEEADVLAKEGTALPSATSGELFTSEIYSIHKAKANSAWKNPPRMIGMPGTVLVCLYSPLCEAIRLKRPGMLNDGVILLHDNARPHTARKTQELLQKFKWEVWSHPPYSPDLAPSDYFLFPELKEHLSGT</sequence>
<dbReference type="EMBL" id="BGPR01002381">
    <property type="protein sequence ID" value="GBM72519.1"/>
    <property type="molecule type" value="Genomic_DNA"/>
</dbReference>
<dbReference type="InterPro" id="IPR036397">
    <property type="entry name" value="RNaseH_sf"/>
</dbReference>
<dbReference type="InterPro" id="IPR052709">
    <property type="entry name" value="Transposase-MT_Hybrid"/>
</dbReference>